<proteinExistence type="predicted"/>
<reference evidence="2 3" key="1">
    <citation type="submission" date="2017-02" db="EMBL/GenBank/DDBJ databases">
        <authorList>
            <person name="Peterson S.W."/>
        </authorList>
    </citation>
    <scope>NUCLEOTIDE SEQUENCE [LARGE SCALE GENOMIC DNA]</scope>
    <source>
        <strain evidence="2 3">SRS1_H2-8</strain>
    </source>
</reference>
<feature type="region of interest" description="Disordered" evidence="1">
    <location>
        <begin position="406"/>
        <end position="471"/>
    </location>
</feature>
<gene>
    <name evidence="2" type="ORF">SRS1_10885</name>
</gene>
<name>A0A2N8UN99_9BASI</name>
<feature type="compositionally biased region" description="Polar residues" evidence="1">
    <location>
        <begin position="344"/>
        <end position="358"/>
    </location>
</feature>
<dbReference type="Pfam" id="PF10199">
    <property type="entry name" value="Adaptin_binding"/>
    <property type="match status" value="1"/>
</dbReference>
<evidence type="ECO:0000313" key="2">
    <source>
        <dbReference type="EMBL" id="SJX66219.1"/>
    </source>
</evidence>
<feature type="region of interest" description="Disordered" evidence="1">
    <location>
        <begin position="338"/>
        <end position="367"/>
    </location>
</feature>
<dbReference type="Gene3D" id="3.40.50.11960">
    <property type="match status" value="1"/>
</dbReference>
<dbReference type="EMBL" id="LT795073">
    <property type="protein sequence ID" value="SJX66219.1"/>
    <property type="molecule type" value="Genomic_DNA"/>
</dbReference>
<dbReference type="PANTHER" id="PTHR14659:SF1">
    <property type="entry name" value="ALPHA- AND GAMMA-ADAPTIN-BINDING PROTEIN P34"/>
    <property type="match status" value="1"/>
</dbReference>
<organism evidence="2 3">
    <name type="scientific">Sporisorium reilianum f. sp. reilianum</name>
    <dbReference type="NCBI Taxonomy" id="72559"/>
    <lineage>
        <taxon>Eukaryota</taxon>
        <taxon>Fungi</taxon>
        <taxon>Dikarya</taxon>
        <taxon>Basidiomycota</taxon>
        <taxon>Ustilaginomycotina</taxon>
        <taxon>Ustilaginomycetes</taxon>
        <taxon>Ustilaginales</taxon>
        <taxon>Ustilaginaceae</taxon>
        <taxon>Sporisorium</taxon>
    </lineage>
</organism>
<feature type="compositionally biased region" description="Polar residues" evidence="1">
    <location>
        <begin position="88"/>
        <end position="101"/>
    </location>
</feature>
<dbReference type="PANTHER" id="PTHR14659">
    <property type="entry name" value="ALPHA- AND GAMMA-ADAPTIN-BINDING PROTEIN P34"/>
    <property type="match status" value="1"/>
</dbReference>
<protein>
    <submittedName>
        <fullName evidence="2">Uncharacterized protein</fullName>
    </submittedName>
</protein>
<dbReference type="Proteomes" id="UP000239563">
    <property type="component" value="Chromosome XX"/>
</dbReference>
<feature type="region of interest" description="Disordered" evidence="1">
    <location>
        <begin position="69"/>
        <end position="101"/>
    </location>
</feature>
<feature type="compositionally biased region" description="Acidic residues" evidence="1">
    <location>
        <begin position="423"/>
        <end position="437"/>
    </location>
</feature>
<accession>A0A2N8UN99</accession>
<sequence length="567" mass="59366">MAIAPAAKAGDDPLNTVAVVPFDLEPPTTTRGPSASSSTLTASANSLAAAASNLISAIAQGSTAIDQHGAAHGDALSDDGSDPGSSSFTYTAPAGSSSDTAQQGWYVSTPYHISNRYYDADITLKATKGALLSSSANLEQNADAVLSQSYPAYLVVVDRSRSLEHHRLLASSLESKVAPGLDADISIVAGVSLISSSHTQLVTALDDERPSASTARHQTASQASAPAKTRDLVALYADHGWEFIAIDELDADDSDGALSVASDGEGGYSDDDDKDGIERIREALMNHMWDSLVRKDRSASDRNELHIDSARGLASSAPYSGFSDAVNGGLEDVVAAADEERETTSSLWQHSSAGNDLNGSDGLPRLDLDSHAEASDLDEQLAKLFLSNANGSADLAELEAFLESQDPSWPGLPSQSAAISGTDDADATQSFEDDFDDFLPFQSAPASAPQPDSQDSQQLDADDGAFDTKDLPSMQDISHMQTRLFGANAAARLEAGPLGMGSLTNNAGDGDLASQLQQLQWHAQRVRNIQDPDQRRKEAALVALAFSMQWSSDSVDALGGDAGGMTF</sequence>
<evidence type="ECO:0000313" key="3">
    <source>
        <dbReference type="Proteomes" id="UP000239563"/>
    </source>
</evidence>
<evidence type="ECO:0000256" key="1">
    <source>
        <dbReference type="SAM" id="MobiDB-lite"/>
    </source>
</evidence>
<dbReference type="InterPro" id="IPR019341">
    <property type="entry name" value="Alpha/Gamma-adaptin-bd_p34"/>
</dbReference>
<dbReference type="AlphaFoldDB" id="A0A2N8UN99"/>
<feature type="compositionally biased region" description="Low complexity" evidence="1">
    <location>
        <begin position="438"/>
        <end position="459"/>
    </location>
</feature>